<feature type="transmembrane region" description="Helical" evidence="10">
    <location>
        <begin position="131"/>
        <end position="151"/>
    </location>
</feature>
<feature type="repeat" description="Solcar" evidence="8">
    <location>
        <begin position="8"/>
        <end position="110"/>
    </location>
</feature>
<dbReference type="GO" id="GO:0006862">
    <property type="term" value="P:nucleotide transport"/>
    <property type="evidence" value="ECO:0007669"/>
    <property type="project" value="InterPro"/>
</dbReference>
<keyword evidence="7 8" id="KW-0472">Membrane</keyword>
<evidence type="ECO:0000256" key="3">
    <source>
        <dbReference type="ARBA" id="ARBA00022448"/>
    </source>
</evidence>
<dbReference type="OrthoDB" id="2954405at2759"/>
<feature type="transmembrane region" description="Helical" evidence="10">
    <location>
        <begin position="185"/>
        <end position="207"/>
    </location>
</feature>
<comment type="similarity">
    <text evidence="2 9">Belongs to the mitochondrial carrier (TC 2.A.29) family.</text>
</comment>
<comment type="caution">
    <text evidence="11">The sequence shown here is derived from an EMBL/GenBank/DDBJ whole genome shotgun (WGS) entry which is preliminary data.</text>
</comment>
<keyword evidence="12" id="KW-1185">Reference proteome</keyword>
<dbReference type="PROSITE" id="PS50920">
    <property type="entry name" value="SOLCAR"/>
    <property type="match status" value="2"/>
</dbReference>
<comment type="subcellular location">
    <subcellularLocation>
        <location evidence="1">Membrane</location>
        <topology evidence="1">Multi-pass membrane protein</topology>
    </subcellularLocation>
</comment>
<evidence type="ECO:0000313" key="11">
    <source>
        <dbReference type="EMBL" id="KAF7305563.1"/>
    </source>
</evidence>
<gene>
    <name evidence="11" type="ORF">HMN09_00809400</name>
</gene>
<dbReference type="GO" id="GO:0016020">
    <property type="term" value="C:membrane"/>
    <property type="evidence" value="ECO:0007669"/>
    <property type="project" value="UniProtKB-SubCell"/>
</dbReference>
<evidence type="ECO:0000313" key="12">
    <source>
        <dbReference type="Proteomes" id="UP000613580"/>
    </source>
</evidence>
<protein>
    <recommendedName>
        <fullName evidence="13">Mitochondrial carrier</fullName>
    </recommendedName>
</protein>
<dbReference type="Proteomes" id="UP000613580">
    <property type="component" value="Unassembled WGS sequence"/>
</dbReference>
<dbReference type="SUPFAM" id="SSF103506">
    <property type="entry name" value="Mitochondrial carrier"/>
    <property type="match status" value="1"/>
</dbReference>
<evidence type="ECO:0000256" key="6">
    <source>
        <dbReference type="ARBA" id="ARBA00022989"/>
    </source>
</evidence>
<feature type="transmembrane region" description="Helical" evidence="10">
    <location>
        <begin position="6"/>
        <end position="28"/>
    </location>
</feature>
<evidence type="ECO:0000256" key="5">
    <source>
        <dbReference type="ARBA" id="ARBA00022737"/>
    </source>
</evidence>
<dbReference type="Pfam" id="PF00153">
    <property type="entry name" value="Mito_carr"/>
    <property type="match status" value="1"/>
</dbReference>
<dbReference type="Gene3D" id="1.50.40.10">
    <property type="entry name" value="Mitochondrial carrier domain"/>
    <property type="match status" value="1"/>
</dbReference>
<evidence type="ECO:0000256" key="1">
    <source>
        <dbReference type="ARBA" id="ARBA00004141"/>
    </source>
</evidence>
<dbReference type="PANTHER" id="PTHR45683">
    <property type="entry name" value="MITOCHONDRIAL NICOTINAMIDE ADENINE DINUCLEOTIDE TRANSPORTER 1-RELATED-RELATED"/>
    <property type="match status" value="1"/>
</dbReference>
<dbReference type="InterPro" id="IPR018108">
    <property type="entry name" value="MCP_transmembrane"/>
</dbReference>
<name>A0A8H6STJ4_MYCCL</name>
<feature type="transmembrane region" description="Helical" evidence="10">
    <location>
        <begin position="297"/>
        <end position="319"/>
    </location>
</feature>
<feature type="repeat" description="Solcar" evidence="8">
    <location>
        <begin position="217"/>
        <end position="325"/>
    </location>
</feature>
<keyword evidence="5" id="KW-0677">Repeat</keyword>
<dbReference type="InterPro" id="IPR023395">
    <property type="entry name" value="MCP_dom_sf"/>
</dbReference>
<evidence type="ECO:0000256" key="10">
    <source>
        <dbReference type="SAM" id="Phobius"/>
    </source>
</evidence>
<accession>A0A8H6STJ4</accession>
<reference evidence="11" key="1">
    <citation type="submission" date="2020-05" db="EMBL/GenBank/DDBJ databases">
        <title>Mycena genomes resolve the evolution of fungal bioluminescence.</title>
        <authorList>
            <person name="Tsai I.J."/>
        </authorList>
    </citation>
    <scope>NUCLEOTIDE SEQUENCE</scope>
    <source>
        <strain evidence="11">110903Hualien_Pintung</strain>
    </source>
</reference>
<evidence type="ECO:0000256" key="7">
    <source>
        <dbReference type="ARBA" id="ARBA00023136"/>
    </source>
</evidence>
<proteinExistence type="inferred from homology"/>
<dbReference type="EMBL" id="JACAZE010000010">
    <property type="protein sequence ID" value="KAF7305563.1"/>
    <property type="molecule type" value="Genomic_DNA"/>
</dbReference>
<evidence type="ECO:0000256" key="2">
    <source>
        <dbReference type="ARBA" id="ARBA00006375"/>
    </source>
</evidence>
<keyword evidence="4 8" id="KW-0812">Transmembrane</keyword>
<dbReference type="AlphaFoldDB" id="A0A8H6STJ4"/>
<evidence type="ECO:0000256" key="4">
    <source>
        <dbReference type="ARBA" id="ARBA00022692"/>
    </source>
</evidence>
<dbReference type="InterPro" id="IPR044712">
    <property type="entry name" value="SLC25A32-like"/>
</dbReference>
<organism evidence="11 12">
    <name type="scientific">Mycena chlorophos</name>
    <name type="common">Agaric fungus</name>
    <name type="synonym">Agaricus chlorophos</name>
    <dbReference type="NCBI Taxonomy" id="658473"/>
    <lineage>
        <taxon>Eukaryota</taxon>
        <taxon>Fungi</taxon>
        <taxon>Dikarya</taxon>
        <taxon>Basidiomycota</taxon>
        <taxon>Agaricomycotina</taxon>
        <taxon>Agaricomycetes</taxon>
        <taxon>Agaricomycetidae</taxon>
        <taxon>Agaricales</taxon>
        <taxon>Marasmiineae</taxon>
        <taxon>Mycenaceae</taxon>
        <taxon>Mycena</taxon>
    </lineage>
</organism>
<evidence type="ECO:0008006" key="13">
    <source>
        <dbReference type="Google" id="ProtNLM"/>
    </source>
</evidence>
<feature type="transmembrane region" description="Helical" evidence="10">
    <location>
        <begin position="219"/>
        <end position="242"/>
    </location>
</feature>
<evidence type="ECO:0000256" key="8">
    <source>
        <dbReference type="PROSITE-ProRule" id="PRU00282"/>
    </source>
</evidence>
<keyword evidence="6 10" id="KW-1133">Transmembrane helix</keyword>
<keyword evidence="3 9" id="KW-0813">Transport</keyword>
<dbReference type="GO" id="GO:0055085">
    <property type="term" value="P:transmembrane transport"/>
    <property type="evidence" value="ECO:0007669"/>
    <property type="project" value="InterPro"/>
</dbReference>
<feature type="transmembrane region" description="Helical" evidence="10">
    <location>
        <begin position="90"/>
        <end position="111"/>
    </location>
</feature>
<sequence length="325" mass="35271">MGFVLIAYTALLAVFAAVVSMTLALGVMMPFTGTYVRFLGNYTPREGSVQLDGEPAPQSEGAKISYFGMMRRVHRIEGWKGLYKGTMPTFVGSFVIVVLLAPFVALLAAGHKILPDGRVYLAPTASWLSTLISYALSVLPSLFFIPLEIFINRAITTPHVLPAFSPSTALHTLLSPIEQAWPLRLYAAPGVAVATLLPALIVPSYNLLWHLIAPRLPSLFYTIPIGVHFVISGTIFLTPLHVMRTKLTLQRQGEAEPLSADGALPGDEVIAFRTEEAPYTGLVDCGRSVLREEGWKVLFRGWWITALGLGLPMIAAAVAPTEIDA</sequence>
<evidence type="ECO:0000256" key="9">
    <source>
        <dbReference type="RuleBase" id="RU000488"/>
    </source>
</evidence>